<dbReference type="AlphaFoldDB" id="A0A9P6SRE8"/>
<name>A0A9P6SRE8_9FUNG</name>
<feature type="non-terminal residue" evidence="1">
    <location>
        <position position="127"/>
    </location>
</feature>
<dbReference type="Proteomes" id="UP000703661">
    <property type="component" value="Unassembled WGS sequence"/>
</dbReference>
<keyword evidence="2" id="KW-1185">Reference proteome</keyword>
<evidence type="ECO:0000313" key="2">
    <source>
        <dbReference type="Proteomes" id="UP000703661"/>
    </source>
</evidence>
<reference evidence="1" key="1">
    <citation type="journal article" date="2020" name="Fungal Divers.">
        <title>Resolving the Mortierellaceae phylogeny through synthesis of multi-gene phylogenetics and phylogenomics.</title>
        <authorList>
            <person name="Vandepol N."/>
            <person name="Liber J."/>
            <person name="Desiro A."/>
            <person name="Na H."/>
            <person name="Kennedy M."/>
            <person name="Barry K."/>
            <person name="Grigoriev I.V."/>
            <person name="Miller A.N."/>
            <person name="O'Donnell K."/>
            <person name="Stajich J.E."/>
            <person name="Bonito G."/>
        </authorList>
    </citation>
    <scope>NUCLEOTIDE SEQUENCE</scope>
    <source>
        <strain evidence="1">NRRL 2769</strain>
    </source>
</reference>
<dbReference type="EMBL" id="JAAAID010004714">
    <property type="protein sequence ID" value="KAF9992317.1"/>
    <property type="molecule type" value="Genomic_DNA"/>
</dbReference>
<gene>
    <name evidence="1" type="ORF">BGZ80_008608</name>
</gene>
<organism evidence="1 2">
    <name type="scientific">Entomortierella chlamydospora</name>
    <dbReference type="NCBI Taxonomy" id="101097"/>
    <lineage>
        <taxon>Eukaryota</taxon>
        <taxon>Fungi</taxon>
        <taxon>Fungi incertae sedis</taxon>
        <taxon>Mucoromycota</taxon>
        <taxon>Mortierellomycotina</taxon>
        <taxon>Mortierellomycetes</taxon>
        <taxon>Mortierellales</taxon>
        <taxon>Mortierellaceae</taxon>
        <taxon>Entomortierella</taxon>
    </lineage>
</organism>
<evidence type="ECO:0000313" key="1">
    <source>
        <dbReference type="EMBL" id="KAF9992317.1"/>
    </source>
</evidence>
<protein>
    <submittedName>
        <fullName evidence="1">Uncharacterized protein</fullName>
    </submittedName>
</protein>
<sequence length="127" mass="14633">MVLETQVSGYGALRTNDRARDELLRPHHLGQGEHWSVDDFYRGLVPTWLTASIHKIFKTPARVAREVTFRFCLDISQNARELIWKPRCKVVNEWEKDHGITVALKKRTRAVVLAAGQLEEDEAWALP</sequence>
<accession>A0A9P6SRE8</accession>
<comment type="caution">
    <text evidence="1">The sequence shown here is derived from an EMBL/GenBank/DDBJ whole genome shotgun (WGS) entry which is preliminary data.</text>
</comment>
<proteinExistence type="predicted"/>